<dbReference type="PANTHER" id="PTHR42830:SF2">
    <property type="entry name" value="OSMC_OHR FAMILY PROTEIN"/>
    <property type="match status" value="1"/>
</dbReference>
<gene>
    <name evidence="1" type="ORF">JJB11_22510</name>
</gene>
<dbReference type="EMBL" id="JAEPWM010000012">
    <property type="protein sequence ID" value="MBK6008879.1"/>
    <property type="molecule type" value="Genomic_DNA"/>
</dbReference>
<evidence type="ECO:0000313" key="1">
    <source>
        <dbReference type="EMBL" id="MBK6008879.1"/>
    </source>
</evidence>
<accession>A0A934TWD7</accession>
<dbReference type="InterPro" id="IPR003718">
    <property type="entry name" value="OsmC/Ohr_fam"/>
</dbReference>
<dbReference type="InterPro" id="IPR015946">
    <property type="entry name" value="KH_dom-like_a/b"/>
</dbReference>
<dbReference type="PANTHER" id="PTHR42830">
    <property type="entry name" value="OSMOTICALLY INDUCIBLE FAMILY PROTEIN"/>
    <property type="match status" value="1"/>
</dbReference>
<dbReference type="InterPro" id="IPR036102">
    <property type="entry name" value="OsmC/Ohrsf"/>
</dbReference>
<reference evidence="1" key="2">
    <citation type="submission" date="2021-01" db="EMBL/GenBank/DDBJ databases">
        <authorList>
            <person name="Kang M."/>
        </authorList>
    </citation>
    <scope>NUCLEOTIDE SEQUENCE</scope>
    <source>
        <strain evidence="1">KACC 17527</strain>
    </source>
</reference>
<dbReference type="InterPro" id="IPR052707">
    <property type="entry name" value="OsmC_Ohr_Peroxiredoxin"/>
</dbReference>
<organism evidence="1 2">
    <name type="scientific">Ramlibacter ginsenosidimutans</name>
    <dbReference type="NCBI Taxonomy" id="502333"/>
    <lineage>
        <taxon>Bacteria</taxon>
        <taxon>Pseudomonadati</taxon>
        <taxon>Pseudomonadota</taxon>
        <taxon>Betaproteobacteria</taxon>
        <taxon>Burkholderiales</taxon>
        <taxon>Comamonadaceae</taxon>
        <taxon>Ramlibacter</taxon>
    </lineage>
</organism>
<dbReference type="Pfam" id="PF02566">
    <property type="entry name" value="OsmC"/>
    <property type="match status" value="1"/>
</dbReference>
<proteinExistence type="predicted"/>
<evidence type="ECO:0000313" key="2">
    <source>
        <dbReference type="Proteomes" id="UP000630528"/>
    </source>
</evidence>
<dbReference type="SUPFAM" id="SSF82784">
    <property type="entry name" value="OsmC-like"/>
    <property type="match status" value="1"/>
</dbReference>
<comment type="caution">
    <text evidence="1">The sequence shown here is derived from an EMBL/GenBank/DDBJ whole genome shotgun (WGS) entry which is preliminary data.</text>
</comment>
<sequence>MTASSIARTAKSPHTYGCTVEWTRGDAPFTDNQYARAHQWLFDGGAVVPGSSSPLSVRVPLSDPTAVDPEEALVAATSSCHMLWFLSLAAQRGIVVDSYRDAAQARMGRFPDGLEGITEVILRPDVRVSGTAAVDDATIASLHHEAHAHCAIAHSLRGEVRIEGAWRRA</sequence>
<protein>
    <submittedName>
        <fullName evidence="1">OsmC family protein</fullName>
    </submittedName>
</protein>
<dbReference type="AlphaFoldDB" id="A0A934TWD7"/>
<name>A0A934TWD7_9BURK</name>
<keyword evidence="2" id="KW-1185">Reference proteome</keyword>
<dbReference type="Proteomes" id="UP000630528">
    <property type="component" value="Unassembled WGS sequence"/>
</dbReference>
<reference evidence="1" key="1">
    <citation type="journal article" date="2012" name="J. Microbiol. Biotechnol.">
        <title>Ramlibacter ginsenosidimutans sp. nov., with ginsenoside-converting activity.</title>
        <authorList>
            <person name="Wang L."/>
            <person name="An D.S."/>
            <person name="Kim S.G."/>
            <person name="Jin F.X."/>
            <person name="Kim S.C."/>
            <person name="Lee S.T."/>
            <person name="Im W.T."/>
        </authorList>
    </citation>
    <scope>NUCLEOTIDE SEQUENCE</scope>
    <source>
        <strain evidence="1">KACC 17527</strain>
    </source>
</reference>
<dbReference type="RefSeq" id="WP_201176848.1">
    <property type="nucleotide sequence ID" value="NZ_JAEPWM010000012.1"/>
</dbReference>
<dbReference type="Gene3D" id="3.30.300.20">
    <property type="match status" value="1"/>
</dbReference>